<name>A0A8C7X321_9TELE</name>
<dbReference type="Proteomes" id="UP000694383">
    <property type="component" value="Unplaced"/>
</dbReference>
<dbReference type="Pfam" id="PF15724">
    <property type="entry name" value="TMEM119"/>
    <property type="match status" value="1"/>
</dbReference>
<keyword evidence="2" id="KW-1133">Transmembrane helix</keyword>
<keyword evidence="2" id="KW-0812">Transmembrane</keyword>
<proteinExistence type="predicted"/>
<dbReference type="GeneTree" id="ENSGT00390000017134"/>
<feature type="region of interest" description="Disordered" evidence="1">
    <location>
        <begin position="175"/>
        <end position="259"/>
    </location>
</feature>
<evidence type="ECO:0000256" key="1">
    <source>
        <dbReference type="SAM" id="MobiDB-lite"/>
    </source>
</evidence>
<evidence type="ECO:0000256" key="2">
    <source>
        <dbReference type="SAM" id="Phobius"/>
    </source>
</evidence>
<dbReference type="GO" id="GO:0001503">
    <property type="term" value="P:ossification"/>
    <property type="evidence" value="ECO:0007669"/>
    <property type="project" value="InterPro"/>
</dbReference>
<reference evidence="4" key="1">
    <citation type="submission" date="2025-08" db="UniProtKB">
        <authorList>
            <consortium name="Ensembl"/>
        </authorList>
    </citation>
    <scope>IDENTIFICATION</scope>
</reference>
<dbReference type="PANTHER" id="PTHR28645">
    <property type="entry name" value="TRANSMEMBRANE PROTEIN 119"/>
    <property type="match status" value="1"/>
</dbReference>
<evidence type="ECO:0000256" key="3">
    <source>
        <dbReference type="SAM" id="SignalP"/>
    </source>
</evidence>
<dbReference type="Ensembl" id="ENSOSIT00000007706.1">
    <property type="protein sequence ID" value="ENSOSIP00000007217.1"/>
    <property type="gene ID" value="ENSOSIG00000004795.1"/>
</dbReference>
<dbReference type="GO" id="GO:0030501">
    <property type="term" value="P:positive regulation of bone mineralization"/>
    <property type="evidence" value="ECO:0007669"/>
    <property type="project" value="TreeGrafter"/>
</dbReference>
<feature type="transmembrane region" description="Helical" evidence="2">
    <location>
        <begin position="85"/>
        <end position="108"/>
    </location>
</feature>
<dbReference type="AlphaFoldDB" id="A0A8C7X321"/>
<dbReference type="GO" id="GO:0033690">
    <property type="term" value="P:positive regulation of osteoblast proliferation"/>
    <property type="evidence" value="ECO:0007669"/>
    <property type="project" value="TreeGrafter"/>
</dbReference>
<feature type="signal peptide" evidence="3">
    <location>
        <begin position="1"/>
        <end position="26"/>
    </location>
</feature>
<dbReference type="GO" id="GO:0005886">
    <property type="term" value="C:plasma membrane"/>
    <property type="evidence" value="ECO:0007669"/>
    <property type="project" value="TreeGrafter"/>
</dbReference>
<sequence>CMETMLLLVLRHVGLCVVLCFSCSLATPTTFYSRLEGSTDEEELISTNAFMSTTVPSTKLQTPTEPARAEQDFLKDLVDFLEKNVLLILVITALVLLVFLMICGLLLISHRRKVNSYYPASFPSKMYVDERDKTGGARSFNEVQGKAACEHESSPVDSHRQLQADIMRVAKSLRAASKSTDATEKDESCQQEADPASENISKSSSTILDQELSSVPEEKEPCELGDSGAASGPQLELHPGDEDSQEPPADRNLRPASMHIHNDSATLQLLAGEKTAF</sequence>
<accession>A0A8C7X321</accession>
<organism evidence="4 5">
    <name type="scientific">Oryzias sinensis</name>
    <name type="common">Chinese medaka</name>
    <dbReference type="NCBI Taxonomy" id="183150"/>
    <lineage>
        <taxon>Eukaryota</taxon>
        <taxon>Metazoa</taxon>
        <taxon>Chordata</taxon>
        <taxon>Craniata</taxon>
        <taxon>Vertebrata</taxon>
        <taxon>Euteleostomi</taxon>
        <taxon>Actinopterygii</taxon>
        <taxon>Neopterygii</taxon>
        <taxon>Teleostei</taxon>
        <taxon>Neoteleostei</taxon>
        <taxon>Acanthomorphata</taxon>
        <taxon>Ovalentaria</taxon>
        <taxon>Atherinomorphae</taxon>
        <taxon>Beloniformes</taxon>
        <taxon>Adrianichthyidae</taxon>
        <taxon>Oryziinae</taxon>
        <taxon>Oryzias</taxon>
    </lineage>
</organism>
<evidence type="ECO:0000313" key="4">
    <source>
        <dbReference type="Ensembl" id="ENSOSIP00000007217.1"/>
    </source>
</evidence>
<keyword evidence="3" id="KW-0732">Signal</keyword>
<reference evidence="4" key="2">
    <citation type="submission" date="2025-09" db="UniProtKB">
        <authorList>
            <consortium name="Ensembl"/>
        </authorList>
    </citation>
    <scope>IDENTIFICATION</scope>
</reference>
<dbReference type="InterPro" id="IPR031453">
    <property type="entry name" value="TMEM119"/>
</dbReference>
<protein>
    <submittedName>
        <fullName evidence="4">Transmembrane protein 119b</fullName>
    </submittedName>
</protein>
<feature type="compositionally biased region" description="Polar residues" evidence="1">
    <location>
        <begin position="198"/>
        <end position="213"/>
    </location>
</feature>
<feature type="chain" id="PRO_5034027355" evidence="3">
    <location>
        <begin position="27"/>
        <end position="277"/>
    </location>
</feature>
<keyword evidence="2" id="KW-0472">Membrane</keyword>
<dbReference type="GO" id="GO:0045669">
    <property type="term" value="P:positive regulation of osteoblast differentiation"/>
    <property type="evidence" value="ECO:0007669"/>
    <property type="project" value="TreeGrafter"/>
</dbReference>
<evidence type="ECO:0000313" key="5">
    <source>
        <dbReference type="Proteomes" id="UP000694383"/>
    </source>
</evidence>
<dbReference type="PANTHER" id="PTHR28645:SF1">
    <property type="entry name" value="TRANSMEMBRANE PROTEIN 119"/>
    <property type="match status" value="1"/>
</dbReference>
<keyword evidence="5" id="KW-1185">Reference proteome</keyword>